<evidence type="ECO:0000313" key="2">
    <source>
        <dbReference type="Proteomes" id="UP000652761"/>
    </source>
</evidence>
<organism evidence="1 2">
    <name type="scientific">Colocasia esculenta</name>
    <name type="common">Wild taro</name>
    <name type="synonym">Arum esculentum</name>
    <dbReference type="NCBI Taxonomy" id="4460"/>
    <lineage>
        <taxon>Eukaryota</taxon>
        <taxon>Viridiplantae</taxon>
        <taxon>Streptophyta</taxon>
        <taxon>Embryophyta</taxon>
        <taxon>Tracheophyta</taxon>
        <taxon>Spermatophyta</taxon>
        <taxon>Magnoliopsida</taxon>
        <taxon>Liliopsida</taxon>
        <taxon>Araceae</taxon>
        <taxon>Aroideae</taxon>
        <taxon>Colocasieae</taxon>
        <taxon>Colocasia</taxon>
    </lineage>
</organism>
<name>A0A843W2C6_COLES</name>
<dbReference type="EMBL" id="NMUH01003379">
    <property type="protein sequence ID" value="MQM05253.1"/>
    <property type="molecule type" value="Genomic_DNA"/>
</dbReference>
<dbReference type="Proteomes" id="UP000652761">
    <property type="component" value="Unassembled WGS sequence"/>
</dbReference>
<protein>
    <submittedName>
        <fullName evidence="1">Uncharacterized protein</fullName>
    </submittedName>
</protein>
<sequence length="218" mass="24020">MDHTVAGPCLTPLEILARNSLDRTCNSNIGVRVSRLDDTNLDGTTQVPGQSPELTAWLTKNLGHPTGEQRHAFYDPPSTLQYLLGALGTRGQQAGARENENQVENLLSGDPITCRILRLASTPLPPRTTATLNVHSHCRQDHAVNVHLPGCQPVNGHPWPPSPTELQQVLFHFRTKPAPHLLKPHIHTKHSTQPTHIGLTTAYTTNTHMIRTDPKSTR</sequence>
<accession>A0A843W2C6</accession>
<comment type="caution">
    <text evidence="1">The sequence shown here is derived from an EMBL/GenBank/DDBJ whole genome shotgun (WGS) entry which is preliminary data.</text>
</comment>
<proteinExistence type="predicted"/>
<gene>
    <name evidence="1" type="ORF">Taro_038062</name>
</gene>
<feature type="non-terminal residue" evidence="1">
    <location>
        <position position="1"/>
    </location>
</feature>
<reference evidence="1" key="1">
    <citation type="submission" date="2017-07" db="EMBL/GenBank/DDBJ databases">
        <title>Taro Niue Genome Assembly and Annotation.</title>
        <authorList>
            <person name="Atibalentja N."/>
            <person name="Keating K."/>
            <person name="Fields C.J."/>
        </authorList>
    </citation>
    <scope>NUCLEOTIDE SEQUENCE</scope>
    <source>
        <strain evidence="1">Niue_2</strain>
        <tissue evidence="1">Leaf</tissue>
    </source>
</reference>
<dbReference type="AlphaFoldDB" id="A0A843W2C6"/>
<keyword evidence="2" id="KW-1185">Reference proteome</keyword>
<evidence type="ECO:0000313" key="1">
    <source>
        <dbReference type="EMBL" id="MQM05253.1"/>
    </source>
</evidence>